<name>A0A6J5GJV0_9BURK</name>
<accession>A0A6J5GJV0</accession>
<dbReference type="Proteomes" id="UP000494252">
    <property type="component" value="Unassembled WGS sequence"/>
</dbReference>
<evidence type="ECO:0000313" key="1">
    <source>
        <dbReference type="EMBL" id="CAB3800623.1"/>
    </source>
</evidence>
<gene>
    <name evidence="1" type="ORF">LMG27177_04886</name>
</gene>
<reference evidence="1 2" key="1">
    <citation type="submission" date="2020-04" db="EMBL/GenBank/DDBJ databases">
        <authorList>
            <person name="De Canck E."/>
        </authorList>
    </citation>
    <scope>NUCLEOTIDE SEQUENCE [LARGE SCALE GENOMIC DNA]</scope>
    <source>
        <strain evidence="1 2">LMG 27177</strain>
    </source>
</reference>
<dbReference type="AlphaFoldDB" id="A0A6J5GJV0"/>
<keyword evidence="2" id="KW-1185">Reference proteome</keyword>
<protein>
    <submittedName>
        <fullName evidence="1">Uncharacterized protein</fullName>
    </submittedName>
</protein>
<evidence type="ECO:0000313" key="2">
    <source>
        <dbReference type="Proteomes" id="UP000494252"/>
    </source>
</evidence>
<proteinExistence type="predicted"/>
<dbReference type="EMBL" id="CADIKI010000015">
    <property type="protein sequence ID" value="CAB3800623.1"/>
    <property type="molecule type" value="Genomic_DNA"/>
</dbReference>
<organism evidence="1 2">
    <name type="scientific">Paraburkholderia fynbosensis</name>
    <dbReference type="NCBI Taxonomy" id="1200993"/>
    <lineage>
        <taxon>Bacteria</taxon>
        <taxon>Pseudomonadati</taxon>
        <taxon>Pseudomonadota</taxon>
        <taxon>Betaproteobacteria</taxon>
        <taxon>Burkholderiales</taxon>
        <taxon>Burkholderiaceae</taxon>
        <taxon>Paraburkholderia</taxon>
    </lineage>
</organism>
<sequence>MIEEHAQQAIFGAAQRDHRAFRIEQMARGGIEPPVAEAQHLRRFSHLHARRQHPRAAQHRANPREQFTRGKRLGQVVVGAHFQTEDPVRFFVARREHQHGHGAEFAGAQFTAQHETVLARQHQVEHDQIGCALFQRGAHLASVGRERHAHAVFLQVAGEQFADAAVVVDDQYVVGRFHYSGLVQDGC</sequence>